<keyword evidence="2" id="KW-0413">Isomerase</keyword>
<dbReference type="Gene3D" id="3.20.20.150">
    <property type="entry name" value="Divalent-metal-dependent TIM barrel enzymes"/>
    <property type="match status" value="1"/>
</dbReference>
<comment type="caution">
    <text evidence="2">The sequence shown here is derived from an EMBL/GenBank/DDBJ whole genome shotgun (WGS) entry which is preliminary data.</text>
</comment>
<dbReference type="PANTHER" id="PTHR12110:SF41">
    <property type="entry name" value="INOSOSE DEHYDRATASE"/>
    <property type="match status" value="1"/>
</dbReference>
<protein>
    <submittedName>
        <fullName evidence="2">Sugar phosphate isomerase/epimerase family protein</fullName>
    </submittedName>
</protein>
<dbReference type="RefSeq" id="WP_377468935.1">
    <property type="nucleotide sequence ID" value="NZ_JBHLWN010000024.1"/>
</dbReference>
<dbReference type="EMBL" id="JBHLWN010000024">
    <property type="protein sequence ID" value="MFC0211906.1"/>
    <property type="molecule type" value="Genomic_DNA"/>
</dbReference>
<dbReference type="InterPro" id="IPR036237">
    <property type="entry name" value="Xyl_isomerase-like_sf"/>
</dbReference>
<reference evidence="2 3" key="1">
    <citation type="submission" date="2024-09" db="EMBL/GenBank/DDBJ databases">
        <authorList>
            <person name="Sun Q."/>
            <person name="Mori K."/>
        </authorList>
    </citation>
    <scope>NUCLEOTIDE SEQUENCE [LARGE SCALE GENOMIC DNA]</scope>
    <source>
        <strain evidence="2 3">CCM 7759</strain>
    </source>
</reference>
<dbReference type="PANTHER" id="PTHR12110">
    <property type="entry name" value="HYDROXYPYRUVATE ISOMERASE"/>
    <property type="match status" value="1"/>
</dbReference>
<dbReference type="InterPro" id="IPR050312">
    <property type="entry name" value="IolE/XylAMocC-like"/>
</dbReference>
<evidence type="ECO:0000313" key="3">
    <source>
        <dbReference type="Proteomes" id="UP001589776"/>
    </source>
</evidence>
<accession>A0ABV6DGZ0</accession>
<sequence length="253" mass="28222">MTKIAGAQLYTIREYVKTPEAIDESFRKLKEIGYTTVQASGLGPIPAGELAAIARSHGLSIVLTHTPYARFTEDLDGVIKDHHILGCGLAGIGGLPTPYRNAEGYAAFAKKFAEIADELGRNGLKFSYHNHHFEFQKHGGKLGLDILIEQTNPETFMFTLDTYWVQAGGADPSAWIRKLKGRVEAIHLKDMTIIDEQQSMTEIMEGNLQWPEIFRACEEAEVKWYLVERDAGPTEAFDSLKISYENLKKAGFV</sequence>
<dbReference type="GO" id="GO:0016853">
    <property type="term" value="F:isomerase activity"/>
    <property type="evidence" value="ECO:0007669"/>
    <property type="project" value="UniProtKB-KW"/>
</dbReference>
<proteinExistence type="predicted"/>
<dbReference type="Pfam" id="PF01261">
    <property type="entry name" value="AP_endonuc_2"/>
    <property type="match status" value="1"/>
</dbReference>
<name>A0ABV6DGZ0_9BACL</name>
<organism evidence="2 3">
    <name type="scientific">Paenibacillus chartarius</name>
    <dbReference type="NCBI Taxonomy" id="747481"/>
    <lineage>
        <taxon>Bacteria</taxon>
        <taxon>Bacillati</taxon>
        <taxon>Bacillota</taxon>
        <taxon>Bacilli</taxon>
        <taxon>Bacillales</taxon>
        <taxon>Paenibacillaceae</taxon>
        <taxon>Paenibacillus</taxon>
    </lineage>
</organism>
<evidence type="ECO:0000313" key="2">
    <source>
        <dbReference type="EMBL" id="MFC0211906.1"/>
    </source>
</evidence>
<dbReference type="Proteomes" id="UP001589776">
    <property type="component" value="Unassembled WGS sequence"/>
</dbReference>
<keyword evidence="3" id="KW-1185">Reference proteome</keyword>
<dbReference type="InterPro" id="IPR013022">
    <property type="entry name" value="Xyl_isomerase-like_TIM-brl"/>
</dbReference>
<gene>
    <name evidence="2" type="ORF">ACFFK0_05480</name>
</gene>
<dbReference type="SUPFAM" id="SSF51658">
    <property type="entry name" value="Xylose isomerase-like"/>
    <property type="match status" value="1"/>
</dbReference>
<feature type="domain" description="Xylose isomerase-like TIM barrel" evidence="1">
    <location>
        <begin position="26"/>
        <end position="232"/>
    </location>
</feature>
<evidence type="ECO:0000259" key="1">
    <source>
        <dbReference type="Pfam" id="PF01261"/>
    </source>
</evidence>